<evidence type="ECO:0000313" key="1">
    <source>
        <dbReference type="EMBL" id="KKN04901.1"/>
    </source>
</evidence>
<organism evidence="1">
    <name type="scientific">marine sediment metagenome</name>
    <dbReference type="NCBI Taxonomy" id="412755"/>
    <lineage>
        <taxon>unclassified sequences</taxon>
        <taxon>metagenomes</taxon>
        <taxon>ecological metagenomes</taxon>
    </lineage>
</organism>
<name>A0A0F9PV10_9ZZZZ</name>
<protein>
    <submittedName>
        <fullName evidence="1">Uncharacterized protein</fullName>
    </submittedName>
</protein>
<proteinExistence type="predicted"/>
<comment type="caution">
    <text evidence="1">The sequence shown here is derived from an EMBL/GenBank/DDBJ whole genome shotgun (WGS) entry which is preliminary data.</text>
</comment>
<gene>
    <name evidence="1" type="ORF">LCGC14_1092680</name>
</gene>
<accession>A0A0F9PV10</accession>
<dbReference type="EMBL" id="LAZR01004866">
    <property type="protein sequence ID" value="KKN04901.1"/>
    <property type="molecule type" value="Genomic_DNA"/>
</dbReference>
<dbReference type="AlphaFoldDB" id="A0A0F9PV10"/>
<reference evidence="1" key="1">
    <citation type="journal article" date="2015" name="Nature">
        <title>Complex archaea that bridge the gap between prokaryotes and eukaryotes.</title>
        <authorList>
            <person name="Spang A."/>
            <person name="Saw J.H."/>
            <person name="Jorgensen S.L."/>
            <person name="Zaremba-Niedzwiedzka K."/>
            <person name="Martijn J."/>
            <person name="Lind A.E."/>
            <person name="van Eijk R."/>
            <person name="Schleper C."/>
            <person name="Guy L."/>
            <person name="Ettema T.J."/>
        </authorList>
    </citation>
    <scope>NUCLEOTIDE SEQUENCE</scope>
</reference>
<sequence length="76" mass="8458">MKVTKRNIQAILRESVFAPSTPGAIKAILDVGDKIYYVKRAKELLDYFLGEEDNEQLTCAITLLALAKLENSKDGD</sequence>